<keyword evidence="3" id="KW-0812">Transmembrane</keyword>
<feature type="compositionally biased region" description="Low complexity" evidence="2">
    <location>
        <begin position="284"/>
        <end position="299"/>
    </location>
</feature>
<dbReference type="EMBL" id="CM010716">
    <property type="protein sequence ID" value="RZC51051.1"/>
    <property type="molecule type" value="Genomic_DNA"/>
</dbReference>
<dbReference type="InterPro" id="IPR052806">
    <property type="entry name" value="Fasciclin-like_AGP"/>
</dbReference>
<dbReference type="InterPro" id="IPR036378">
    <property type="entry name" value="FAS1_dom_sf"/>
</dbReference>
<dbReference type="Gramene" id="RZC51051">
    <property type="protein sequence ID" value="RZC51051"/>
    <property type="gene ID" value="C5167_019485"/>
</dbReference>
<organism evidence="6 7">
    <name type="scientific">Papaver somniferum</name>
    <name type="common">Opium poppy</name>
    <dbReference type="NCBI Taxonomy" id="3469"/>
    <lineage>
        <taxon>Eukaryota</taxon>
        <taxon>Viridiplantae</taxon>
        <taxon>Streptophyta</taxon>
        <taxon>Embryophyta</taxon>
        <taxon>Tracheophyta</taxon>
        <taxon>Spermatophyta</taxon>
        <taxon>Magnoliopsida</taxon>
        <taxon>Ranunculales</taxon>
        <taxon>Papaveraceae</taxon>
        <taxon>Papaveroideae</taxon>
        <taxon>Papaver</taxon>
    </lineage>
</organism>
<comment type="similarity">
    <text evidence="1">Belongs to the fasciclin-like AGP family.</text>
</comment>
<proteinExistence type="inferred from homology"/>
<evidence type="ECO:0000256" key="1">
    <source>
        <dbReference type="ARBA" id="ARBA00007843"/>
    </source>
</evidence>
<evidence type="ECO:0000313" key="6">
    <source>
        <dbReference type="EMBL" id="RZC51051.1"/>
    </source>
</evidence>
<evidence type="ECO:0000259" key="5">
    <source>
        <dbReference type="PROSITE" id="PS50213"/>
    </source>
</evidence>
<dbReference type="Gene3D" id="2.30.180.10">
    <property type="entry name" value="FAS1 domain"/>
    <property type="match status" value="1"/>
</dbReference>
<evidence type="ECO:0000256" key="3">
    <source>
        <dbReference type="SAM" id="Phobius"/>
    </source>
</evidence>
<protein>
    <recommendedName>
        <fullName evidence="5">FAS1 domain-containing protein</fullName>
    </recommendedName>
</protein>
<dbReference type="AlphaFoldDB" id="A0A4Y7ITJ6"/>
<feature type="transmembrane region" description="Helical" evidence="3">
    <location>
        <begin position="221"/>
        <end position="244"/>
    </location>
</feature>
<dbReference type="PANTHER" id="PTHR33985:SF5">
    <property type="entry name" value="FASCICLIN-LIKE ARABINOGALACTAN FAMILY PROTEIN"/>
    <property type="match status" value="1"/>
</dbReference>
<dbReference type="Pfam" id="PF02469">
    <property type="entry name" value="Fasciclin"/>
    <property type="match status" value="1"/>
</dbReference>
<dbReference type="Proteomes" id="UP000316621">
    <property type="component" value="Chromosome 2"/>
</dbReference>
<keyword evidence="4" id="KW-0732">Signal</keyword>
<feature type="region of interest" description="Disordered" evidence="2">
    <location>
        <begin position="268"/>
        <end position="299"/>
    </location>
</feature>
<name>A0A4Y7ITJ6_PAPSO</name>
<accession>A0A4Y7ITJ6</accession>
<keyword evidence="3" id="KW-1133">Transmembrane helix</keyword>
<dbReference type="SUPFAM" id="SSF82153">
    <property type="entry name" value="FAS1 domain"/>
    <property type="match status" value="1"/>
</dbReference>
<evidence type="ECO:0000256" key="2">
    <source>
        <dbReference type="SAM" id="MobiDB-lite"/>
    </source>
</evidence>
<dbReference type="PANTHER" id="PTHR33985">
    <property type="entry name" value="OS02G0491300 PROTEIN-RELATED"/>
    <property type="match status" value="1"/>
</dbReference>
<dbReference type="PROSITE" id="PS50213">
    <property type="entry name" value="FAS1"/>
    <property type="match status" value="1"/>
</dbReference>
<reference evidence="6 7" key="1">
    <citation type="journal article" date="2018" name="Science">
        <title>The opium poppy genome and morphinan production.</title>
        <authorList>
            <person name="Guo L."/>
            <person name="Winzer T."/>
            <person name="Yang X."/>
            <person name="Li Y."/>
            <person name="Ning Z."/>
            <person name="He Z."/>
            <person name="Teodor R."/>
            <person name="Lu Y."/>
            <person name="Bowser T.A."/>
            <person name="Graham I.A."/>
            <person name="Ye K."/>
        </authorList>
    </citation>
    <scope>NUCLEOTIDE SEQUENCE [LARGE SCALE GENOMIC DNA]</scope>
    <source>
        <strain evidence="7">cv. HN1</strain>
        <tissue evidence="6">Leaves</tissue>
    </source>
</reference>
<keyword evidence="3" id="KW-0472">Membrane</keyword>
<evidence type="ECO:0000256" key="4">
    <source>
        <dbReference type="SAM" id="SignalP"/>
    </source>
</evidence>
<evidence type="ECO:0000313" key="7">
    <source>
        <dbReference type="Proteomes" id="UP000316621"/>
    </source>
</evidence>
<feature type="domain" description="FAS1" evidence="5">
    <location>
        <begin position="48"/>
        <end position="181"/>
    </location>
</feature>
<dbReference type="FunFam" id="2.30.180.10:FF:000046">
    <property type="entry name" value="Fasciclin-like arabinogalactan family protein"/>
    <property type="match status" value="1"/>
</dbReference>
<gene>
    <name evidence="6" type="ORF">C5167_019485</name>
</gene>
<keyword evidence="7" id="KW-1185">Reference proteome</keyword>
<dbReference type="InterPro" id="IPR000782">
    <property type="entry name" value="FAS1_domain"/>
</dbReference>
<sequence length="299" mass="32556">MVMSGSSMATYFMVSLILLISGFGITVSDQQQQQQQQQIVVPGSCSSTFDIFKKEASSSSEQQFEKIIEALMATQDYSNWAEVLTATFLIPTDNPLINTSTSSSCQSLSSTIGYHIIPQQLSFSVLQTFAIGSRIPTLLPEKTILVTNNSQSNYTIDEIQITYPDWYASGGVVVHGIKSTLNYSTSFGRQGEAGGSKVVLVENLILNDDRNETATMDSHHVLLLFLCALPVMILYAVALVCICCGDKFLNARNDEIVQPLVFHHEHDGDGDDQNAGLSENQQLDGDGNSNRSSGSETSD</sequence>
<feature type="chain" id="PRO_5021321311" description="FAS1 domain-containing protein" evidence="4">
    <location>
        <begin position="29"/>
        <end position="299"/>
    </location>
</feature>
<feature type="signal peptide" evidence="4">
    <location>
        <begin position="1"/>
        <end position="28"/>
    </location>
</feature>